<evidence type="ECO:0000313" key="3">
    <source>
        <dbReference type="Proteomes" id="UP000570514"/>
    </source>
</evidence>
<dbReference type="InterPro" id="IPR036113">
    <property type="entry name" value="Asp/Glu-ADT_sf_sub_c"/>
</dbReference>
<comment type="catalytic activity">
    <reaction evidence="1">
        <text>L-aspartyl-tRNA(Asn) + L-glutamine + ATP + H2O = L-asparaginyl-tRNA(Asn) + L-glutamate + ADP + phosphate + 2 H(+)</text>
        <dbReference type="Rhea" id="RHEA:14513"/>
        <dbReference type="Rhea" id="RHEA-COMP:9674"/>
        <dbReference type="Rhea" id="RHEA-COMP:9677"/>
        <dbReference type="ChEBI" id="CHEBI:15377"/>
        <dbReference type="ChEBI" id="CHEBI:15378"/>
        <dbReference type="ChEBI" id="CHEBI:29985"/>
        <dbReference type="ChEBI" id="CHEBI:30616"/>
        <dbReference type="ChEBI" id="CHEBI:43474"/>
        <dbReference type="ChEBI" id="CHEBI:58359"/>
        <dbReference type="ChEBI" id="CHEBI:78515"/>
        <dbReference type="ChEBI" id="CHEBI:78516"/>
        <dbReference type="ChEBI" id="CHEBI:456216"/>
    </reaction>
</comment>
<protein>
    <recommendedName>
        <fullName evidence="1">Aspartyl/glutamyl-tRNA(Asn/Gln) amidotransferase subunit C</fullName>
        <shortName evidence="1">Asp/Glu-ADT subunit C</shortName>
        <ecNumber evidence="1">6.3.5.-</ecNumber>
    </recommendedName>
</protein>
<keyword evidence="1" id="KW-0067">ATP-binding</keyword>
<reference evidence="2 3" key="1">
    <citation type="submission" date="2020-03" db="EMBL/GenBank/DDBJ databases">
        <title>Genomic Encyclopedia of Type Strains, Phase IV (KMG-IV): sequencing the most valuable type-strain genomes for metagenomic binning, comparative biology and taxonomic classification.</title>
        <authorList>
            <person name="Goeker M."/>
        </authorList>
    </citation>
    <scope>NUCLEOTIDE SEQUENCE [LARGE SCALE GENOMIC DNA]</scope>
    <source>
        <strain evidence="2 3">DSM 19867</strain>
    </source>
</reference>
<dbReference type="GO" id="GO:0070681">
    <property type="term" value="P:glutaminyl-tRNAGln biosynthesis via transamidation"/>
    <property type="evidence" value="ECO:0007669"/>
    <property type="project" value="TreeGrafter"/>
</dbReference>
<keyword evidence="3" id="KW-1185">Reference proteome</keyword>
<comment type="subunit">
    <text evidence="1">Heterotrimer of A, B and C subunits.</text>
</comment>
<dbReference type="HAMAP" id="MF_00122">
    <property type="entry name" value="GatC"/>
    <property type="match status" value="1"/>
</dbReference>
<dbReference type="AlphaFoldDB" id="A0A846N591"/>
<accession>A0A846N591</accession>
<dbReference type="NCBIfam" id="TIGR00135">
    <property type="entry name" value="gatC"/>
    <property type="match status" value="1"/>
</dbReference>
<dbReference type="PANTHER" id="PTHR15004">
    <property type="entry name" value="GLUTAMYL-TRNA(GLN) AMIDOTRANSFERASE SUBUNIT C, MITOCHONDRIAL"/>
    <property type="match status" value="1"/>
</dbReference>
<organism evidence="2 3">
    <name type="scientific">Rhizomicrobium palustre</name>
    <dbReference type="NCBI Taxonomy" id="189966"/>
    <lineage>
        <taxon>Bacteria</taxon>
        <taxon>Pseudomonadati</taxon>
        <taxon>Pseudomonadota</taxon>
        <taxon>Alphaproteobacteria</taxon>
        <taxon>Micropepsales</taxon>
        <taxon>Micropepsaceae</taxon>
        <taxon>Rhizomicrobium</taxon>
    </lineage>
</organism>
<dbReference type="GO" id="GO:0005524">
    <property type="term" value="F:ATP binding"/>
    <property type="evidence" value="ECO:0007669"/>
    <property type="project" value="UniProtKB-KW"/>
</dbReference>
<evidence type="ECO:0000256" key="1">
    <source>
        <dbReference type="HAMAP-Rule" id="MF_00122"/>
    </source>
</evidence>
<dbReference type="GO" id="GO:0006412">
    <property type="term" value="P:translation"/>
    <property type="evidence" value="ECO:0007669"/>
    <property type="project" value="UniProtKB-UniRule"/>
</dbReference>
<comment type="function">
    <text evidence="1">Allows the formation of correctly charged Asn-tRNA(Asn) or Gln-tRNA(Gln) through the transamidation of misacylated Asp-tRNA(Asn) or Glu-tRNA(Gln) in organisms which lack either or both of asparaginyl-tRNA or glutaminyl-tRNA synthetases. The reaction takes place in the presence of glutamine and ATP through an activated phospho-Asp-tRNA(Asn) or phospho-Glu-tRNA(Gln).</text>
</comment>
<name>A0A846N591_9PROT</name>
<dbReference type="RefSeq" id="WP_167084831.1">
    <property type="nucleotide sequence ID" value="NZ_BAAADC010000001.1"/>
</dbReference>
<dbReference type="GO" id="GO:0006450">
    <property type="term" value="P:regulation of translational fidelity"/>
    <property type="evidence" value="ECO:0007669"/>
    <property type="project" value="InterPro"/>
</dbReference>
<gene>
    <name evidence="1" type="primary">gatC</name>
    <name evidence="2" type="ORF">FHS83_003670</name>
</gene>
<comment type="similarity">
    <text evidence="1">Belongs to the GatC family.</text>
</comment>
<dbReference type="EMBL" id="JAASRM010000001">
    <property type="protein sequence ID" value="NIK90352.1"/>
    <property type="molecule type" value="Genomic_DNA"/>
</dbReference>
<comment type="catalytic activity">
    <reaction evidence="1">
        <text>L-glutamyl-tRNA(Gln) + L-glutamine + ATP + H2O = L-glutaminyl-tRNA(Gln) + L-glutamate + ADP + phosphate + H(+)</text>
        <dbReference type="Rhea" id="RHEA:17521"/>
        <dbReference type="Rhea" id="RHEA-COMP:9681"/>
        <dbReference type="Rhea" id="RHEA-COMP:9684"/>
        <dbReference type="ChEBI" id="CHEBI:15377"/>
        <dbReference type="ChEBI" id="CHEBI:15378"/>
        <dbReference type="ChEBI" id="CHEBI:29985"/>
        <dbReference type="ChEBI" id="CHEBI:30616"/>
        <dbReference type="ChEBI" id="CHEBI:43474"/>
        <dbReference type="ChEBI" id="CHEBI:58359"/>
        <dbReference type="ChEBI" id="CHEBI:78520"/>
        <dbReference type="ChEBI" id="CHEBI:78521"/>
        <dbReference type="ChEBI" id="CHEBI:456216"/>
    </reaction>
</comment>
<dbReference type="EC" id="6.3.5.-" evidence="1"/>
<dbReference type="SUPFAM" id="SSF141000">
    <property type="entry name" value="Glu-tRNAGln amidotransferase C subunit"/>
    <property type="match status" value="1"/>
</dbReference>
<dbReference type="GO" id="GO:0050567">
    <property type="term" value="F:glutaminyl-tRNA synthase (glutamine-hydrolyzing) activity"/>
    <property type="evidence" value="ECO:0007669"/>
    <property type="project" value="UniProtKB-UniRule"/>
</dbReference>
<keyword evidence="1 2" id="KW-0436">Ligase</keyword>
<proteinExistence type="inferred from homology"/>
<keyword evidence="1" id="KW-0648">Protein biosynthesis</keyword>
<sequence>MSVDNATVRRIARLARMKLEDERVEPMAAELNGILAWVEQLKEVDVQGVEPMTSVVEQRLKMREDVVTEPDNSDALMVNAPGGEDHFFVVPKVVE</sequence>
<keyword evidence="2" id="KW-0808">Transferase</keyword>
<comment type="caution">
    <text evidence="2">The sequence shown here is derived from an EMBL/GenBank/DDBJ whole genome shotgun (WGS) entry which is preliminary data.</text>
</comment>
<keyword evidence="1" id="KW-0547">Nucleotide-binding</keyword>
<dbReference type="PANTHER" id="PTHR15004:SF0">
    <property type="entry name" value="GLUTAMYL-TRNA(GLN) AMIDOTRANSFERASE SUBUNIT C, MITOCHONDRIAL"/>
    <property type="match status" value="1"/>
</dbReference>
<dbReference type="GO" id="GO:0016740">
    <property type="term" value="F:transferase activity"/>
    <property type="evidence" value="ECO:0007669"/>
    <property type="project" value="UniProtKB-KW"/>
</dbReference>
<evidence type="ECO:0000313" key="2">
    <source>
        <dbReference type="EMBL" id="NIK90352.1"/>
    </source>
</evidence>
<dbReference type="Gene3D" id="1.10.20.60">
    <property type="entry name" value="Glu-tRNAGln amidotransferase C subunit, N-terminal domain"/>
    <property type="match status" value="1"/>
</dbReference>
<dbReference type="Proteomes" id="UP000570514">
    <property type="component" value="Unassembled WGS sequence"/>
</dbReference>
<dbReference type="InterPro" id="IPR003837">
    <property type="entry name" value="GatC"/>
</dbReference>
<dbReference type="Pfam" id="PF02686">
    <property type="entry name" value="GatC"/>
    <property type="match status" value="1"/>
</dbReference>